<name>A0A0B1NY66_UNCNE</name>
<dbReference type="Proteomes" id="UP000030854">
    <property type="component" value="Unassembled WGS sequence"/>
</dbReference>
<proteinExistence type="predicted"/>
<dbReference type="EMBL" id="JNVN01003468">
    <property type="protein sequence ID" value="KHJ30913.1"/>
    <property type="molecule type" value="Genomic_DNA"/>
</dbReference>
<comment type="caution">
    <text evidence="1">The sequence shown here is derived from an EMBL/GenBank/DDBJ whole genome shotgun (WGS) entry which is preliminary data.</text>
</comment>
<organism evidence="1 2">
    <name type="scientific">Uncinula necator</name>
    <name type="common">Grape powdery mildew</name>
    <dbReference type="NCBI Taxonomy" id="52586"/>
    <lineage>
        <taxon>Eukaryota</taxon>
        <taxon>Fungi</taxon>
        <taxon>Dikarya</taxon>
        <taxon>Ascomycota</taxon>
        <taxon>Pezizomycotina</taxon>
        <taxon>Leotiomycetes</taxon>
        <taxon>Erysiphales</taxon>
        <taxon>Erysiphaceae</taxon>
        <taxon>Erysiphe</taxon>
    </lineage>
</organism>
<reference evidence="1 2" key="1">
    <citation type="journal article" date="2014" name="BMC Genomics">
        <title>Adaptive genomic structural variation in the grape powdery mildew pathogen, Erysiphe necator.</title>
        <authorList>
            <person name="Jones L."/>
            <person name="Riaz S."/>
            <person name="Morales-Cruz A."/>
            <person name="Amrine K.C."/>
            <person name="McGuire B."/>
            <person name="Gubler W.D."/>
            <person name="Walker M.A."/>
            <person name="Cantu D."/>
        </authorList>
    </citation>
    <scope>NUCLEOTIDE SEQUENCE [LARGE SCALE GENOMIC DNA]</scope>
    <source>
        <strain evidence="2">c</strain>
    </source>
</reference>
<keyword evidence="2" id="KW-1185">Reference proteome</keyword>
<evidence type="ECO:0000313" key="2">
    <source>
        <dbReference type="Proteomes" id="UP000030854"/>
    </source>
</evidence>
<sequence length="145" mass="16382">MLGNLRNLQLRLDPIYQTQKALQDKIINGCRSIPEYCLACYSPAPTLEGVYDQLRSSIVTAIELSGKQFINQNIQTSSQFFTDRRYHGIKNNRGSFKYSNQQEKPIKRFVCKQPGCWSSKHSNQSYSPFDLIAGLGSACIGMLHG</sequence>
<dbReference type="HOGENOM" id="CLU_1788257_0_0_1"/>
<gene>
    <name evidence="1" type="ORF">EV44_g6097</name>
</gene>
<protein>
    <submittedName>
        <fullName evidence="1">Putative glycosyl</fullName>
    </submittedName>
</protein>
<dbReference type="AlphaFoldDB" id="A0A0B1NY66"/>
<accession>A0A0B1NY66</accession>
<evidence type="ECO:0000313" key="1">
    <source>
        <dbReference type="EMBL" id="KHJ30913.1"/>
    </source>
</evidence>